<organism evidence="1">
    <name type="scientific">Candidatus Kentrum sp. LFY</name>
    <dbReference type="NCBI Taxonomy" id="2126342"/>
    <lineage>
        <taxon>Bacteria</taxon>
        <taxon>Pseudomonadati</taxon>
        <taxon>Pseudomonadota</taxon>
        <taxon>Gammaproteobacteria</taxon>
        <taxon>Candidatus Kentrum</taxon>
    </lineage>
</organism>
<dbReference type="AlphaFoldDB" id="A0A450V4A5"/>
<protein>
    <submittedName>
        <fullName evidence="1">Uncharacterized protein</fullName>
    </submittedName>
</protein>
<accession>A0A450V4A5</accession>
<sequence length="88" mass="10361">MEELEPFRIMGKNLSVVVLNRHTIDSTDDNRIFDDRRRMIFVRELPRTELPGAYRATSYDIHPHTNDQMERLAGFSGKPIRRISIPYS</sequence>
<proteinExistence type="predicted"/>
<evidence type="ECO:0000313" key="1">
    <source>
        <dbReference type="EMBL" id="VFJ99617.1"/>
    </source>
</evidence>
<dbReference type="EMBL" id="CAADFF010000151">
    <property type="protein sequence ID" value="VFJ99617.1"/>
    <property type="molecule type" value="Genomic_DNA"/>
</dbReference>
<reference evidence="1" key="1">
    <citation type="submission" date="2019-02" db="EMBL/GenBank/DDBJ databases">
        <authorList>
            <person name="Gruber-Vodicka R. H."/>
            <person name="Seah K. B. B."/>
        </authorList>
    </citation>
    <scope>NUCLEOTIDE SEQUENCE</scope>
    <source>
        <strain evidence="1">BECK_M7</strain>
    </source>
</reference>
<gene>
    <name evidence="1" type="ORF">BECKLFY1418B_GA0070995_11512</name>
</gene>
<name>A0A450V4A5_9GAMM</name>